<gene>
    <name evidence="2" type="ORF">ABWT76_004497</name>
</gene>
<proteinExistence type="predicted"/>
<feature type="region of interest" description="Disordered" evidence="1">
    <location>
        <begin position="133"/>
        <end position="153"/>
    </location>
</feature>
<evidence type="ECO:0000256" key="1">
    <source>
        <dbReference type="SAM" id="MobiDB-lite"/>
    </source>
</evidence>
<protein>
    <submittedName>
        <fullName evidence="2">Uncharacterized protein</fullName>
    </submittedName>
</protein>
<evidence type="ECO:0000313" key="2">
    <source>
        <dbReference type="EMBL" id="XCM35793.1"/>
    </source>
</evidence>
<feature type="compositionally biased region" description="Polar residues" evidence="1">
    <location>
        <begin position="144"/>
        <end position="153"/>
    </location>
</feature>
<feature type="region of interest" description="Disordered" evidence="1">
    <location>
        <begin position="46"/>
        <end position="73"/>
    </location>
</feature>
<feature type="region of interest" description="Disordered" evidence="1">
    <location>
        <begin position="184"/>
        <end position="216"/>
    </location>
</feature>
<sequence length="270" mass="29822">MIPVKPLGLQNPLLPSKPLGENHRLSTVFLPENFGDISSEFVPEEAIESRSKSVPRFPPNDDGVTEEDKGEKYSALVGENAAEQRRSNLSAKLSQNAWPTVVESLSQIRPLNEATMELSRAIAPEIVFDLPGSNNSLVPRPKNASGSLSANSELPNSWSSLADLLDNISESNLDNFPQEEIIFTPTGFQRQNSDEKAKQRQSSGPSSPQEDTYAPSVIQPVTLTSPYLASEPELPDNLDAIAREVYRRVVARLQIERERNGRSYSGRLPW</sequence>
<organism evidence="2">
    <name type="scientific">Planktothricoides raciborskii GIHE-MW2</name>
    <dbReference type="NCBI Taxonomy" id="2792601"/>
    <lineage>
        <taxon>Bacteria</taxon>
        <taxon>Bacillati</taxon>
        <taxon>Cyanobacteriota</taxon>
        <taxon>Cyanophyceae</taxon>
        <taxon>Oscillatoriophycideae</taxon>
        <taxon>Oscillatoriales</taxon>
        <taxon>Oscillatoriaceae</taxon>
        <taxon>Planktothricoides</taxon>
    </lineage>
</organism>
<feature type="compositionally biased region" description="Polar residues" evidence="1">
    <location>
        <begin position="200"/>
        <end position="210"/>
    </location>
</feature>
<dbReference type="EMBL" id="CP159837">
    <property type="protein sequence ID" value="XCM35793.1"/>
    <property type="molecule type" value="Genomic_DNA"/>
</dbReference>
<accession>A0AAU8J9H3</accession>
<dbReference type="AlphaFoldDB" id="A0AAU8J9H3"/>
<dbReference type="RefSeq" id="WP_054468175.1">
    <property type="nucleotide sequence ID" value="NZ_CP159837.1"/>
</dbReference>
<name>A0AAU8J9H3_9CYAN</name>
<reference evidence="2" key="1">
    <citation type="submission" date="2024-07" db="EMBL/GenBank/DDBJ databases">
        <authorList>
            <person name="Kim Y.J."/>
            <person name="Jeong J.Y."/>
        </authorList>
    </citation>
    <scope>NUCLEOTIDE SEQUENCE</scope>
    <source>
        <strain evidence="2">GIHE-MW2</strain>
    </source>
</reference>